<feature type="transmembrane region" description="Helical" evidence="7">
    <location>
        <begin position="143"/>
        <end position="167"/>
    </location>
</feature>
<organism evidence="9 10">
    <name type="scientific">Rothia aerolata</name>
    <dbReference type="NCBI Taxonomy" id="1812262"/>
    <lineage>
        <taxon>Bacteria</taxon>
        <taxon>Bacillati</taxon>
        <taxon>Actinomycetota</taxon>
        <taxon>Actinomycetes</taxon>
        <taxon>Micrococcales</taxon>
        <taxon>Micrococcaceae</taxon>
        <taxon>Rothia</taxon>
    </lineage>
</organism>
<dbReference type="Proteomes" id="UP000600171">
    <property type="component" value="Unassembled WGS sequence"/>
</dbReference>
<proteinExistence type="predicted"/>
<feature type="transmembrane region" description="Helical" evidence="7">
    <location>
        <begin position="179"/>
        <end position="203"/>
    </location>
</feature>
<dbReference type="PANTHER" id="PTHR33362">
    <property type="entry name" value="SIALIC ACID TRAP TRANSPORTER PERMEASE PROTEIN SIAT-RELATED"/>
    <property type="match status" value="1"/>
</dbReference>
<gene>
    <name evidence="9" type="ORF">GCM10007359_19250</name>
</gene>
<dbReference type="InterPro" id="IPR010656">
    <property type="entry name" value="DctM"/>
</dbReference>
<feature type="transmembrane region" description="Helical" evidence="7">
    <location>
        <begin position="6"/>
        <end position="22"/>
    </location>
</feature>
<dbReference type="Pfam" id="PF06808">
    <property type="entry name" value="DctM"/>
    <property type="match status" value="1"/>
</dbReference>
<evidence type="ECO:0000256" key="6">
    <source>
        <dbReference type="ARBA" id="ARBA00023136"/>
    </source>
</evidence>
<keyword evidence="2" id="KW-1003">Cell membrane</keyword>
<dbReference type="InterPro" id="IPR004681">
    <property type="entry name" value="TRAP_DctM"/>
</dbReference>
<name>A0A917IWF8_9MICC</name>
<keyword evidence="4 7" id="KW-0812">Transmembrane</keyword>
<reference evidence="9 10" key="1">
    <citation type="journal article" date="2014" name="Int. J. Syst. Evol. Microbiol.">
        <title>Complete genome sequence of Corynebacterium casei LMG S-19264T (=DSM 44701T), isolated from a smear-ripened cheese.</title>
        <authorList>
            <consortium name="US DOE Joint Genome Institute (JGI-PGF)"/>
            <person name="Walter F."/>
            <person name="Albersmeier A."/>
            <person name="Kalinowski J."/>
            <person name="Ruckert C."/>
        </authorList>
    </citation>
    <scope>NUCLEOTIDE SEQUENCE [LARGE SCALE GENOMIC DNA]</scope>
    <source>
        <strain evidence="9 10">CCM 8669</strain>
    </source>
</reference>
<feature type="transmembrane region" description="Helical" evidence="7">
    <location>
        <begin position="29"/>
        <end position="50"/>
    </location>
</feature>
<feature type="transmembrane region" description="Helical" evidence="7">
    <location>
        <begin position="338"/>
        <end position="358"/>
    </location>
</feature>
<protein>
    <submittedName>
        <fullName evidence="9">C4-dicarboxylate ABC transporter substrate-binding protein</fullName>
    </submittedName>
</protein>
<comment type="subcellular location">
    <subcellularLocation>
        <location evidence="1">Cell inner membrane</location>
        <topology evidence="1">Multi-pass membrane protein</topology>
    </subcellularLocation>
</comment>
<evidence type="ECO:0000256" key="3">
    <source>
        <dbReference type="ARBA" id="ARBA00022519"/>
    </source>
</evidence>
<feature type="transmembrane region" description="Helical" evidence="7">
    <location>
        <begin position="425"/>
        <end position="446"/>
    </location>
</feature>
<evidence type="ECO:0000256" key="2">
    <source>
        <dbReference type="ARBA" id="ARBA00022475"/>
    </source>
</evidence>
<keyword evidence="5 7" id="KW-1133">Transmembrane helix</keyword>
<evidence type="ECO:0000256" key="7">
    <source>
        <dbReference type="SAM" id="Phobius"/>
    </source>
</evidence>
<evidence type="ECO:0000313" key="9">
    <source>
        <dbReference type="EMBL" id="GGH65724.1"/>
    </source>
</evidence>
<accession>A0A917IWF8</accession>
<evidence type="ECO:0000256" key="1">
    <source>
        <dbReference type="ARBA" id="ARBA00004429"/>
    </source>
</evidence>
<feature type="transmembrane region" description="Helical" evidence="7">
    <location>
        <begin position="370"/>
        <end position="393"/>
    </location>
</feature>
<feature type="transmembrane region" description="Helical" evidence="7">
    <location>
        <begin position="224"/>
        <end position="245"/>
    </location>
</feature>
<dbReference type="GO" id="GO:0005886">
    <property type="term" value="C:plasma membrane"/>
    <property type="evidence" value="ECO:0007669"/>
    <property type="project" value="UniProtKB-SubCell"/>
</dbReference>
<comment type="caution">
    <text evidence="9">The sequence shown here is derived from an EMBL/GenBank/DDBJ whole genome shotgun (WGS) entry which is preliminary data.</text>
</comment>
<sequence length="455" mass="47033">MPIALIALAVFIAIIVIWNVVAKRNMGEAMILGFLGTLLFAGFNAPSVAVEAVVEASTSEVLYAAAGFVFMTHFIEKTGAISRLVQILSSSIGKVRGGPALVDAATSGAMGALVGGSNTGNAAASGSITGPWMVKSGWSPARAATVIAGNAGLGAALPPSASMIIMIGFAGSLVTTSQVYLALLVAGIYQVIWRLILTFWFVYKDGIKNESGDDQIPFAQALKNGWPTLFIVLGALIPIAVTVGPLANALVATGKYGESLDSISLIKWIPILAILITAIVCWKELPKTARGWWEFMESSIPQFFTIGVLLFFAIAASEVLDILGLSRDVEGIIESVNIPLWLLVTLVGLLVVLVAGPLSSTATLSAVGQVSLFALIGAGVNPLLAVTAMLVFASTEGSSPPASGSIFVACGITGAKPESTFIPLLVYYVLPIFILGVLIAIGIAPVPTSEMSAAL</sequence>
<feature type="transmembrane region" description="Helical" evidence="7">
    <location>
        <begin position="303"/>
        <end position="326"/>
    </location>
</feature>
<keyword evidence="10" id="KW-1185">Reference proteome</keyword>
<dbReference type="EMBL" id="BMDC01000004">
    <property type="protein sequence ID" value="GGH65724.1"/>
    <property type="molecule type" value="Genomic_DNA"/>
</dbReference>
<dbReference type="GO" id="GO:0022857">
    <property type="term" value="F:transmembrane transporter activity"/>
    <property type="evidence" value="ECO:0007669"/>
    <property type="project" value="TreeGrafter"/>
</dbReference>
<evidence type="ECO:0000259" key="8">
    <source>
        <dbReference type="Pfam" id="PF06808"/>
    </source>
</evidence>
<evidence type="ECO:0000256" key="4">
    <source>
        <dbReference type="ARBA" id="ARBA00022692"/>
    </source>
</evidence>
<dbReference type="PANTHER" id="PTHR33362:SF2">
    <property type="entry name" value="TRAP TRANSPORTER LARGE PERMEASE PROTEIN"/>
    <property type="match status" value="1"/>
</dbReference>
<dbReference type="AlphaFoldDB" id="A0A917IWF8"/>
<keyword evidence="6 7" id="KW-0472">Membrane</keyword>
<evidence type="ECO:0000256" key="5">
    <source>
        <dbReference type="ARBA" id="ARBA00022989"/>
    </source>
</evidence>
<dbReference type="RefSeq" id="WP_188360168.1">
    <property type="nucleotide sequence ID" value="NZ_BMDC01000004.1"/>
</dbReference>
<keyword evidence="3" id="KW-0997">Cell inner membrane</keyword>
<evidence type="ECO:0000313" key="10">
    <source>
        <dbReference type="Proteomes" id="UP000600171"/>
    </source>
</evidence>
<feature type="transmembrane region" description="Helical" evidence="7">
    <location>
        <begin position="265"/>
        <end position="282"/>
    </location>
</feature>
<feature type="domain" description="TRAP C4-dicarboxylate transport system permease DctM subunit" evidence="8">
    <location>
        <begin position="5"/>
        <end position="440"/>
    </location>
</feature>